<dbReference type="EMBL" id="CAUYUJ010016085">
    <property type="protein sequence ID" value="CAK0861695.1"/>
    <property type="molecule type" value="Genomic_DNA"/>
</dbReference>
<feature type="coiled-coil region" evidence="1">
    <location>
        <begin position="19"/>
        <end position="67"/>
    </location>
</feature>
<accession>A0ABN9UP22</accession>
<keyword evidence="4" id="KW-1185">Reference proteome</keyword>
<evidence type="ECO:0000256" key="2">
    <source>
        <dbReference type="SAM" id="MobiDB-lite"/>
    </source>
</evidence>
<evidence type="ECO:0000313" key="3">
    <source>
        <dbReference type="EMBL" id="CAK0861695.1"/>
    </source>
</evidence>
<feature type="compositionally biased region" description="Basic and acidic residues" evidence="2">
    <location>
        <begin position="250"/>
        <end position="260"/>
    </location>
</feature>
<proteinExistence type="predicted"/>
<reference evidence="3" key="1">
    <citation type="submission" date="2023-10" db="EMBL/GenBank/DDBJ databases">
        <authorList>
            <person name="Chen Y."/>
            <person name="Shah S."/>
            <person name="Dougan E. K."/>
            <person name="Thang M."/>
            <person name="Chan C."/>
        </authorList>
    </citation>
    <scope>NUCLEOTIDE SEQUENCE [LARGE SCALE GENOMIC DNA]</scope>
</reference>
<dbReference type="Proteomes" id="UP001189429">
    <property type="component" value="Unassembled WGS sequence"/>
</dbReference>
<sequence>MVAQTEPLDKQIAGVKIMVERKAARAAEGQKRMTELQEEADTLLYDAESLKQTLEQLAQEKETEKDAGMGEAPSPPIGARPTMVGSASMPFCSASASVAPMQPVLSTVQSIRQHQRAQDDMIKQMLDYMAYNSSMLAALQKQYQHPPQSVGFTMGTETPPLTANQMAMISPAQEMTLDIEHIPGPTGTRPGAPSLQAVEAMAAAYVELAKSHPELIPSSPTEAITRPTAMHPQSVPQAMGPQGSAAAAAAEKRTASDRGMEAQGPSPPRKELKGDLYEIGLDA</sequence>
<keyword evidence="1" id="KW-0175">Coiled coil</keyword>
<name>A0ABN9UP22_9DINO</name>
<feature type="region of interest" description="Disordered" evidence="2">
    <location>
        <begin position="231"/>
        <end position="283"/>
    </location>
</feature>
<evidence type="ECO:0000313" key="4">
    <source>
        <dbReference type="Proteomes" id="UP001189429"/>
    </source>
</evidence>
<organism evidence="3 4">
    <name type="scientific">Prorocentrum cordatum</name>
    <dbReference type="NCBI Taxonomy" id="2364126"/>
    <lineage>
        <taxon>Eukaryota</taxon>
        <taxon>Sar</taxon>
        <taxon>Alveolata</taxon>
        <taxon>Dinophyceae</taxon>
        <taxon>Prorocentrales</taxon>
        <taxon>Prorocentraceae</taxon>
        <taxon>Prorocentrum</taxon>
    </lineage>
</organism>
<protein>
    <submittedName>
        <fullName evidence="3">Uncharacterized protein</fullName>
    </submittedName>
</protein>
<gene>
    <name evidence="3" type="ORF">PCOR1329_LOCUS50295</name>
</gene>
<evidence type="ECO:0000256" key="1">
    <source>
        <dbReference type="SAM" id="Coils"/>
    </source>
</evidence>
<comment type="caution">
    <text evidence="3">The sequence shown here is derived from an EMBL/GenBank/DDBJ whole genome shotgun (WGS) entry which is preliminary data.</text>
</comment>